<evidence type="ECO:0000313" key="20">
    <source>
        <dbReference type="Proteomes" id="UP000186698"/>
    </source>
</evidence>
<evidence type="ECO:0000256" key="11">
    <source>
        <dbReference type="ARBA" id="ARBA00023053"/>
    </source>
</evidence>
<keyword evidence="10 18" id="KW-1133">Transmembrane helix</keyword>
<keyword evidence="7 18" id="KW-0812">Transmembrane</keyword>
<evidence type="ECO:0000256" key="7">
    <source>
        <dbReference type="ARBA" id="ARBA00022692"/>
    </source>
</evidence>
<keyword evidence="12 18" id="KW-0406">Ion transport</keyword>
<dbReference type="Pfam" id="PF00287">
    <property type="entry name" value="Na_K-ATPase"/>
    <property type="match status" value="1"/>
</dbReference>
<evidence type="ECO:0000256" key="3">
    <source>
        <dbReference type="ARBA" id="ARBA00022448"/>
    </source>
</evidence>
<dbReference type="PANTHER" id="PTHR11523">
    <property type="entry name" value="SODIUM/POTASSIUM-DEPENDENT ATPASE BETA SUBUNIT"/>
    <property type="match status" value="1"/>
</dbReference>
<evidence type="ECO:0000256" key="12">
    <source>
        <dbReference type="ARBA" id="ARBA00023065"/>
    </source>
</evidence>
<proteinExistence type="evidence at transcript level"/>
<reference evidence="21" key="1">
    <citation type="journal article" date="2002" name="Dev. Dyn.">
        <title>Genetic and genomic tools for Xenopus research: The NIH Xenopus initiative.</title>
        <authorList>
            <person name="Klein S.L."/>
            <person name="Strausberg R.L."/>
            <person name="Wagner L."/>
            <person name="Pontius J."/>
            <person name="Clifton S.W."/>
            <person name="Richardson P."/>
        </authorList>
    </citation>
    <scope>NUCLEOTIDE SEQUENCE</scope>
</reference>
<keyword evidence="15" id="KW-0325">Glycoprotein</keyword>
<gene>
    <name evidence="21 22" type="primary">atp1b2.S</name>
    <name evidence="21" type="synonym">atp1b2</name>
    <name evidence="21" type="synonym">atp1b2.L</name>
    <name evidence="19" type="synonym">MGC84137</name>
</gene>
<evidence type="ECO:0000256" key="9">
    <source>
        <dbReference type="ARBA" id="ARBA00022968"/>
    </source>
</evidence>
<evidence type="ECO:0000256" key="6">
    <source>
        <dbReference type="ARBA" id="ARBA00022607"/>
    </source>
</evidence>
<evidence type="ECO:0000256" key="15">
    <source>
        <dbReference type="ARBA" id="ARBA00023180"/>
    </source>
</evidence>
<evidence type="ECO:0000256" key="1">
    <source>
        <dbReference type="ARBA" id="ARBA00004401"/>
    </source>
</evidence>
<dbReference type="EMBL" id="BC074315">
    <property type="protein sequence ID" value="AAH74315.1"/>
    <property type="molecule type" value="mRNA"/>
</dbReference>
<keyword evidence="8" id="KW-0630">Potassium</keyword>
<dbReference type="AGR" id="Xenbase:XB-GENE-1007091"/>
<protein>
    <recommendedName>
        <fullName evidence="18">Sodium/potassium-transporting ATPase subunit beta</fullName>
    </recommendedName>
</protein>
<keyword evidence="14" id="KW-1015">Disulfide bond</keyword>
<keyword evidence="20" id="KW-1185">Reference proteome</keyword>
<dbReference type="FunFam" id="1.20.5.170:FF:000068">
    <property type="entry name" value="Sodium/potassium-transporting ATPase subunit beta"/>
    <property type="match status" value="1"/>
</dbReference>
<feature type="transmembrane region" description="Helical" evidence="18">
    <location>
        <begin position="37"/>
        <end position="63"/>
    </location>
</feature>
<dbReference type="GO" id="GO:0005890">
    <property type="term" value="C:sodium:potassium-exchanging ATPase complex"/>
    <property type="evidence" value="ECO:0000318"/>
    <property type="project" value="GO_Central"/>
</dbReference>
<dbReference type="GO" id="GO:0036376">
    <property type="term" value="P:sodium ion export across plasma membrane"/>
    <property type="evidence" value="ECO:0000318"/>
    <property type="project" value="GO_Central"/>
</dbReference>
<evidence type="ECO:0000256" key="14">
    <source>
        <dbReference type="ARBA" id="ARBA00023157"/>
    </source>
</evidence>
<dbReference type="CTD" id="444626"/>
<reference evidence="19" key="2">
    <citation type="submission" date="2004-06" db="EMBL/GenBank/DDBJ databases">
        <authorList>
            <consortium name="NIH - Xenopus Gene Collection (XGC) project"/>
        </authorList>
    </citation>
    <scope>NUCLEOTIDE SEQUENCE [LARGE SCALE MRNA]</scope>
    <source>
        <tissue evidence="19">Brain</tissue>
    </source>
</reference>
<accession>Q6GLX9</accession>
<comment type="subunit">
    <text evidence="17">The sodium/potassium-transporting ATPase is composed of a catalytic alpha subunit, an auxiliary non-catalytic beta subunit and an additional regulatory subunit.</text>
</comment>
<dbReference type="InterPro" id="IPR000402">
    <property type="entry name" value="Na/K_ATPase_sub_beta"/>
</dbReference>
<comment type="subcellular location">
    <subcellularLocation>
        <location evidence="1">Cell membrane</location>
        <topology evidence="1">Single-pass type II membrane protein</topology>
    </subcellularLocation>
    <subcellularLocation>
        <location evidence="18">Membrane</location>
    </subcellularLocation>
</comment>
<dbReference type="GO" id="GO:0030007">
    <property type="term" value="P:intracellular potassium ion homeostasis"/>
    <property type="evidence" value="ECO:0000318"/>
    <property type="project" value="GO_Central"/>
</dbReference>
<keyword evidence="9" id="KW-0735">Signal-anchor</keyword>
<dbReference type="GO" id="GO:0006883">
    <property type="term" value="P:intracellular sodium ion homeostasis"/>
    <property type="evidence" value="ECO:0000318"/>
    <property type="project" value="GO_Central"/>
</dbReference>
<evidence type="ECO:0000256" key="17">
    <source>
        <dbReference type="ARBA" id="ARBA00038795"/>
    </source>
</evidence>
<dbReference type="Xenbase" id="XB-GENE-1007091">
    <property type="gene designation" value="atp1b2.S"/>
</dbReference>
<dbReference type="Gene3D" id="1.20.5.170">
    <property type="match status" value="1"/>
</dbReference>
<dbReference type="Bgee" id="444626">
    <property type="expression patterns" value="Expressed in camera-type eye and 6 other cell types or tissues"/>
</dbReference>
<evidence type="ECO:0000256" key="4">
    <source>
        <dbReference type="ARBA" id="ARBA00022475"/>
    </source>
</evidence>
<dbReference type="OrthoDB" id="5912413at2759"/>
<evidence type="ECO:0000313" key="19">
    <source>
        <dbReference type="EMBL" id="AAH74315.1"/>
    </source>
</evidence>
<evidence type="ECO:0000256" key="13">
    <source>
        <dbReference type="ARBA" id="ARBA00023136"/>
    </source>
</evidence>
<dbReference type="GO" id="GO:1990573">
    <property type="term" value="P:potassium ion import across plasma membrane"/>
    <property type="evidence" value="ECO:0000318"/>
    <property type="project" value="GO_Central"/>
</dbReference>
<keyword evidence="4" id="KW-1003">Cell membrane</keyword>
<dbReference type="AlphaFoldDB" id="Q6GLX9"/>
<dbReference type="PROSITE" id="PS00391">
    <property type="entry name" value="ATPASE_NA_K_BETA_2"/>
    <property type="match status" value="1"/>
</dbReference>
<keyword evidence="3 18" id="KW-0813">Transport</keyword>
<sequence length="309" mass="34790">MAAQSQKKSCGQIMNEFGEFMWNPRTREFMGRTASSWALIVTFYVAFYAFLTGMFALSMWVMLQTIDEYTPKYGDRLPSPGMMIRPKTDTLEIVYNINDASNSGWGGYVAKLNSALEMYNDSVQVQQGSVCNPGVFNRQEDTGDVRNYPKKACQFLRSSLGNCSGLSDPTYGYKDGSPCVLIKMNRIINFLPEVIPSLSNSSITINCMGKKPKSAQNDTSTDIELMLGSRSYYPSDGTDLGTMDLMYFPYYGNRAQKNYTQPLVAVQFHNISLNQDLYVECRANAGNIKSDNERDKFSGRVTFKLRINN</sequence>
<evidence type="ECO:0000256" key="10">
    <source>
        <dbReference type="ARBA" id="ARBA00022989"/>
    </source>
</evidence>
<dbReference type="Gene3D" id="2.60.40.1660">
    <property type="entry name" value="Na, k-atpase alpha subunit"/>
    <property type="match status" value="1"/>
</dbReference>
<keyword evidence="6" id="KW-0740">Sodium/potassium transport</keyword>
<keyword evidence="13 18" id="KW-0472">Membrane</keyword>
<keyword evidence="16" id="KW-0739">Sodium transport</keyword>
<evidence type="ECO:0000313" key="22">
    <source>
        <dbReference type="Xenbase" id="XB-GENE-1007091"/>
    </source>
</evidence>
<dbReference type="GeneID" id="444626"/>
<evidence type="ECO:0000256" key="5">
    <source>
        <dbReference type="ARBA" id="ARBA00022538"/>
    </source>
</evidence>
<evidence type="ECO:0000256" key="8">
    <source>
        <dbReference type="ARBA" id="ARBA00022958"/>
    </source>
</evidence>
<evidence type="ECO:0000256" key="16">
    <source>
        <dbReference type="ARBA" id="ARBA00023201"/>
    </source>
</evidence>
<dbReference type="DNASU" id="444626"/>
<keyword evidence="11" id="KW-0915">Sodium</keyword>
<dbReference type="KEGG" id="xla:444626"/>
<comment type="function">
    <text evidence="18">This is the non-catalytic component of the active enzyme, which catalyzes the hydrolysis of ATP coupled with the exchange of Na(+) and K(+) ions across the plasma membrane.</text>
</comment>
<name>Q6GLX9_XENLA</name>
<dbReference type="NCBIfam" id="TIGR01107">
    <property type="entry name" value="Na_K_ATPase_bet"/>
    <property type="match status" value="1"/>
</dbReference>
<evidence type="ECO:0000256" key="18">
    <source>
        <dbReference type="RuleBase" id="RU362099"/>
    </source>
</evidence>
<evidence type="ECO:0000256" key="2">
    <source>
        <dbReference type="ARBA" id="ARBA00005876"/>
    </source>
</evidence>
<organism evidence="19">
    <name type="scientific">Xenopus laevis</name>
    <name type="common">African clawed frog</name>
    <dbReference type="NCBI Taxonomy" id="8355"/>
    <lineage>
        <taxon>Eukaryota</taxon>
        <taxon>Metazoa</taxon>
        <taxon>Chordata</taxon>
        <taxon>Craniata</taxon>
        <taxon>Vertebrata</taxon>
        <taxon>Euteleostomi</taxon>
        <taxon>Amphibia</taxon>
        <taxon>Batrachia</taxon>
        <taxon>Anura</taxon>
        <taxon>Pipoidea</taxon>
        <taxon>Pipidae</taxon>
        <taxon>Xenopodinae</taxon>
        <taxon>Xenopus</taxon>
        <taxon>Xenopus</taxon>
    </lineage>
</organism>
<reference evidence="21" key="4">
    <citation type="submission" date="2025-04" db="UniProtKB">
        <authorList>
            <consortium name="RefSeq"/>
        </authorList>
    </citation>
    <scope>IDENTIFICATION</scope>
</reference>
<comment type="similarity">
    <text evidence="2 18">Belongs to the X(+)/potassium ATPases subunit beta family.</text>
</comment>
<dbReference type="PANTHER" id="PTHR11523:SF26">
    <property type="entry name" value="SODIUM_POTASSIUM-TRANSPORTING ATPASE SUBUNIT BETA-2"/>
    <property type="match status" value="1"/>
</dbReference>
<dbReference type="Proteomes" id="UP000186698">
    <property type="component" value="Chromosome 3S"/>
</dbReference>
<dbReference type="PROSITE" id="PS00390">
    <property type="entry name" value="ATPASE_NA_K_BETA_1"/>
    <property type="match status" value="1"/>
</dbReference>
<dbReference type="InterPro" id="IPR038702">
    <property type="entry name" value="Na/K_ATPase_sub_beta_sf"/>
</dbReference>
<evidence type="ECO:0000313" key="21">
    <source>
        <dbReference type="RefSeq" id="NP_001086197.1"/>
    </source>
</evidence>
<dbReference type="RefSeq" id="NP_001086197.1">
    <property type="nucleotide sequence ID" value="NM_001092728.1"/>
</dbReference>
<dbReference type="GO" id="GO:0001671">
    <property type="term" value="F:ATPase activator activity"/>
    <property type="evidence" value="ECO:0000318"/>
    <property type="project" value="GO_Central"/>
</dbReference>
<keyword evidence="5" id="KW-0633">Potassium transport</keyword>
<reference evidence="20" key="3">
    <citation type="submission" date="2024-06" db="UniProtKB">
        <authorList>
            <consortium name="RefSeq"/>
        </authorList>
    </citation>
    <scope>NUCLEOTIDE SEQUENCE [LARGE SCALE GENOMIC DNA]</scope>
    <source>
        <strain evidence="20">J_2021</strain>
    </source>
</reference>